<feature type="domain" description="Endonuclease GajA/Old nuclease/RecF-like AAA" evidence="1">
    <location>
        <begin position="240"/>
        <end position="325"/>
    </location>
</feature>
<dbReference type="PANTHER" id="PTHR43581:SF4">
    <property type="entry name" value="ATP_GTP PHOSPHATASE"/>
    <property type="match status" value="1"/>
</dbReference>
<reference evidence="2 3" key="1">
    <citation type="submission" date="2024-08" db="EMBL/GenBank/DDBJ databases">
        <authorList>
            <person name="Lu H."/>
        </authorList>
    </citation>
    <scope>NUCLEOTIDE SEQUENCE [LARGE SCALE GENOMIC DNA]</scope>
    <source>
        <strain evidence="2 3">LYH14W</strain>
    </source>
</reference>
<keyword evidence="3" id="KW-1185">Reference proteome</keyword>
<dbReference type="InterPro" id="IPR027417">
    <property type="entry name" value="P-loop_NTPase"/>
</dbReference>
<dbReference type="Gene3D" id="3.40.50.300">
    <property type="entry name" value="P-loop containing nucleotide triphosphate hydrolases"/>
    <property type="match status" value="2"/>
</dbReference>
<feature type="domain" description="Endonuclease GajA/Old nuclease/RecF-like AAA" evidence="1">
    <location>
        <begin position="1"/>
        <end position="46"/>
    </location>
</feature>
<evidence type="ECO:0000313" key="2">
    <source>
        <dbReference type="EMBL" id="MFG6430987.1"/>
    </source>
</evidence>
<dbReference type="PANTHER" id="PTHR43581">
    <property type="entry name" value="ATP/GTP PHOSPHATASE"/>
    <property type="match status" value="1"/>
</dbReference>
<dbReference type="InterPro" id="IPR051396">
    <property type="entry name" value="Bact_Antivir_Def_Nuclease"/>
</dbReference>
<dbReference type="Pfam" id="PF13175">
    <property type="entry name" value="AAA_15"/>
    <property type="match status" value="2"/>
</dbReference>
<gene>
    <name evidence="2" type="ORF">ACG00Y_13745</name>
</gene>
<dbReference type="InterPro" id="IPR034139">
    <property type="entry name" value="TOPRIM_OLD"/>
</dbReference>
<evidence type="ECO:0000259" key="1">
    <source>
        <dbReference type="Pfam" id="PF13175"/>
    </source>
</evidence>
<dbReference type="CDD" id="cd01026">
    <property type="entry name" value="TOPRIM_OLD"/>
    <property type="match status" value="1"/>
</dbReference>
<dbReference type="RefSeq" id="WP_394479668.1">
    <property type="nucleotide sequence ID" value="NZ_JBIGHV010000004.1"/>
</dbReference>
<dbReference type="EMBL" id="JBIGHV010000004">
    <property type="protein sequence ID" value="MFG6430987.1"/>
    <property type="molecule type" value="Genomic_DNA"/>
</dbReference>
<accession>A0ABW7F2X6</accession>
<comment type="caution">
    <text evidence="2">The sequence shown here is derived from an EMBL/GenBank/DDBJ whole genome shotgun (WGS) entry which is preliminary data.</text>
</comment>
<dbReference type="InterPro" id="IPR041685">
    <property type="entry name" value="AAA_GajA/Old/RecF-like"/>
</dbReference>
<organism evidence="2 3">
    <name type="scientific">Pelomonas parva</name>
    <dbReference type="NCBI Taxonomy" id="3299032"/>
    <lineage>
        <taxon>Bacteria</taxon>
        <taxon>Pseudomonadati</taxon>
        <taxon>Pseudomonadota</taxon>
        <taxon>Betaproteobacteria</taxon>
        <taxon>Burkholderiales</taxon>
        <taxon>Sphaerotilaceae</taxon>
        <taxon>Roseateles</taxon>
    </lineage>
</organism>
<evidence type="ECO:0000313" key="3">
    <source>
        <dbReference type="Proteomes" id="UP001606210"/>
    </source>
</evidence>
<protein>
    <submittedName>
        <fullName evidence="2">AAA family ATPase</fullName>
    </submittedName>
</protein>
<sequence length="673" mass="73013">MKKLTARNFRSFDQIEIPLYEDLTVFVGENNGGKSNAIDAMRLLTLPLSGRRELYCESTDVRFGSVSREFELEAHFEDLSPSQGGRLLSAVTDDSMSACRFGLQYAASVGHSLARPRLWAGPHKETPEPGAHDTIRHVYLPPLRDAKRALASGNPTRIHALLNHFMGDQRAEEVAAELRRATSSDILTRVGSAVDGNLEALTGGVRRQGSSLGFANDENLIDIARDLRFRLADHGLEPEDLRYSGHGYANLLFMATIAIELERSHDVDLTLFLVEEPEAHLHPQLQAAVLGFLEDQAEKSKMRKVPVDAPAGRVQVVVATHSPNLSAWVQNKKIVVFRTAAVLETAAEDESAVADADGDDMLDAVDVLAAGSADLPAVLADALGTVGSVAGELQKPMVASPKVPRQPETEVAKAVHVAIAPSPAAPLEAQPTAPAVRRRATRCVPLGELALDDISRRKIDRYLDVTKSALLFGGRIILVEGIAEALLLPVIAKKFVLKDHVEKLRLFRSAVFVPIEGVDFMPYVELLLTHHKGARIADRVVAITDGDGWGLTAGQPSPGASRKADLMTFATKQCAGDLLDVSVNDFSLESELALAGNEELLKVAYLKAHPRSEPRWMSAVANADREAKARAIQGLFDNTPKGDFAQTLAEGLWEAKDFKVPGYLRVAIEALVR</sequence>
<dbReference type="Proteomes" id="UP001606210">
    <property type="component" value="Unassembled WGS sequence"/>
</dbReference>
<dbReference type="SUPFAM" id="SSF52540">
    <property type="entry name" value="P-loop containing nucleoside triphosphate hydrolases"/>
    <property type="match status" value="1"/>
</dbReference>
<proteinExistence type="predicted"/>
<name>A0ABW7F2X6_9BURK</name>